<sequence>MLWLSLPFDRIHYTTTLNDGFTPNHDHVDLVHCVSHRRVQDNIARYSSSGQKLVCSHSQSVWASLDHIYRDTSPFAMRKRKCIDRRMGGELGRQVSTTNGTVSHFHR</sequence>
<gene>
    <name evidence="1" type="ORF">M408DRAFT_274511</name>
</gene>
<reference evidence="1 2" key="1">
    <citation type="submission" date="2014-04" db="EMBL/GenBank/DDBJ databases">
        <authorList>
            <consortium name="DOE Joint Genome Institute"/>
            <person name="Kuo A."/>
            <person name="Zuccaro A."/>
            <person name="Kohler A."/>
            <person name="Nagy L.G."/>
            <person name="Floudas D."/>
            <person name="Copeland A."/>
            <person name="Barry K.W."/>
            <person name="Cichocki N."/>
            <person name="Veneault-Fourrey C."/>
            <person name="LaButti K."/>
            <person name="Lindquist E.A."/>
            <person name="Lipzen A."/>
            <person name="Lundell T."/>
            <person name="Morin E."/>
            <person name="Murat C."/>
            <person name="Sun H."/>
            <person name="Tunlid A."/>
            <person name="Henrissat B."/>
            <person name="Grigoriev I.V."/>
            <person name="Hibbett D.S."/>
            <person name="Martin F."/>
            <person name="Nordberg H.P."/>
            <person name="Cantor M.N."/>
            <person name="Hua S.X."/>
        </authorList>
    </citation>
    <scope>NUCLEOTIDE SEQUENCE [LARGE SCALE GENOMIC DNA]</scope>
    <source>
        <strain evidence="1 2">MAFF 305830</strain>
    </source>
</reference>
<evidence type="ECO:0000313" key="2">
    <source>
        <dbReference type="Proteomes" id="UP000054097"/>
    </source>
</evidence>
<evidence type="ECO:0000313" key="1">
    <source>
        <dbReference type="EMBL" id="KIM31030.1"/>
    </source>
</evidence>
<name>A0A0C3B2I4_SERVB</name>
<dbReference type="Proteomes" id="UP000054097">
    <property type="component" value="Unassembled WGS sequence"/>
</dbReference>
<keyword evidence="2" id="KW-1185">Reference proteome</keyword>
<dbReference type="EMBL" id="KN824283">
    <property type="protein sequence ID" value="KIM31030.1"/>
    <property type="molecule type" value="Genomic_DNA"/>
</dbReference>
<protein>
    <submittedName>
        <fullName evidence="1">Uncharacterized protein</fullName>
    </submittedName>
</protein>
<organism evidence="1 2">
    <name type="scientific">Serendipita vermifera MAFF 305830</name>
    <dbReference type="NCBI Taxonomy" id="933852"/>
    <lineage>
        <taxon>Eukaryota</taxon>
        <taxon>Fungi</taxon>
        <taxon>Dikarya</taxon>
        <taxon>Basidiomycota</taxon>
        <taxon>Agaricomycotina</taxon>
        <taxon>Agaricomycetes</taxon>
        <taxon>Sebacinales</taxon>
        <taxon>Serendipitaceae</taxon>
        <taxon>Serendipita</taxon>
    </lineage>
</organism>
<dbReference type="AlphaFoldDB" id="A0A0C3B2I4"/>
<reference evidence="2" key="2">
    <citation type="submission" date="2015-01" db="EMBL/GenBank/DDBJ databases">
        <title>Evolutionary Origins and Diversification of the Mycorrhizal Mutualists.</title>
        <authorList>
            <consortium name="DOE Joint Genome Institute"/>
            <consortium name="Mycorrhizal Genomics Consortium"/>
            <person name="Kohler A."/>
            <person name="Kuo A."/>
            <person name="Nagy L.G."/>
            <person name="Floudas D."/>
            <person name="Copeland A."/>
            <person name="Barry K.W."/>
            <person name="Cichocki N."/>
            <person name="Veneault-Fourrey C."/>
            <person name="LaButti K."/>
            <person name="Lindquist E.A."/>
            <person name="Lipzen A."/>
            <person name="Lundell T."/>
            <person name="Morin E."/>
            <person name="Murat C."/>
            <person name="Riley R."/>
            <person name="Ohm R."/>
            <person name="Sun H."/>
            <person name="Tunlid A."/>
            <person name="Henrissat B."/>
            <person name="Grigoriev I.V."/>
            <person name="Hibbett D.S."/>
            <person name="Martin F."/>
        </authorList>
    </citation>
    <scope>NUCLEOTIDE SEQUENCE [LARGE SCALE GENOMIC DNA]</scope>
    <source>
        <strain evidence="2">MAFF 305830</strain>
    </source>
</reference>
<proteinExistence type="predicted"/>
<accession>A0A0C3B2I4</accession>
<dbReference type="HOGENOM" id="CLU_2211599_0_0_1"/>